<gene>
    <name evidence="2" type="ORF">KEM10_22835</name>
</gene>
<keyword evidence="1" id="KW-0812">Transmembrane</keyword>
<sequence length="162" mass="18887">MIISKSYSTKLSVVEIDNWIKSKTEERLKNRLLKPKRFKAKLKQSIFMIREIRQSQYDSFKPRIIGRFLKSTNHTVIKINIFPSISGTLLFSIFIIVVPTIILSSGVTINNVLATSLMEKIKVVGVIWLIGIPTMYFSLIRPIYRTQKWLESELELRENLKK</sequence>
<evidence type="ECO:0000313" key="2">
    <source>
        <dbReference type="EMBL" id="MBS2101140.1"/>
    </source>
</evidence>
<organism evidence="2 3">
    <name type="scientific">Carboxylicivirga linearis</name>
    <dbReference type="NCBI Taxonomy" id="1628157"/>
    <lineage>
        <taxon>Bacteria</taxon>
        <taxon>Pseudomonadati</taxon>
        <taxon>Bacteroidota</taxon>
        <taxon>Bacteroidia</taxon>
        <taxon>Marinilabiliales</taxon>
        <taxon>Marinilabiliaceae</taxon>
        <taxon>Carboxylicivirga</taxon>
    </lineage>
</organism>
<dbReference type="EMBL" id="JAGUCO010000042">
    <property type="protein sequence ID" value="MBS2101140.1"/>
    <property type="molecule type" value="Genomic_DNA"/>
</dbReference>
<proteinExistence type="predicted"/>
<reference evidence="2 3" key="1">
    <citation type="journal article" date="2015" name="Int. J. Syst. Evol. Microbiol.">
        <title>Carboxylicivirga linearis sp. nov., isolated from a sea cucumber culture pond.</title>
        <authorList>
            <person name="Wang F.Q."/>
            <person name="Zhou Y.X."/>
            <person name="Lin X.Z."/>
            <person name="Chen G.J."/>
            <person name="Du Z.J."/>
        </authorList>
    </citation>
    <scope>NUCLEOTIDE SEQUENCE [LARGE SCALE GENOMIC DNA]</scope>
    <source>
        <strain evidence="2 3">FB218</strain>
    </source>
</reference>
<dbReference type="Proteomes" id="UP000708576">
    <property type="component" value="Unassembled WGS sequence"/>
</dbReference>
<comment type="caution">
    <text evidence="2">The sequence shown here is derived from an EMBL/GenBank/DDBJ whole genome shotgun (WGS) entry which is preliminary data.</text>
</comment>
<evidence type="ECO:0000313" key="3">
    <source>
        <dbReference type="Proteomes" id="UP000708576"/>
    </source>
</evidence>
<accession>A0ABS5K214</accession>
<evidence type="ECO:0000256" key="1">
    <source>
        <dbReference type="SAM" id="Phobius"/>
    </source>
</evidence>
<name>A0ABS5K214_9BACT</name>
<feature type="transmembrane region" description="Helical" evidence="1">
    <location>
        <begin position="88"/>
        <end position="109"/>
    </location>
</feature>
<feature type="transmembrane region" description="Helical" evidence="1">
    <location>
        <begin position="121"/>
        <end position="140"/>
    </location>
</feature>
<keyword evidence="3" id="KW-1185">Reference proteome</keyword>
<keyword evidence="1" id="KW-1133">Transmembrane helix</keyword>
<keyword evidence="1" id="KW-0472">Membrane</keyword>
<protein>
    <submittedName>
        <fullName evidence="2">Uncharacterized protein</fullName>
    </submittedName>
</protein>